<evidence type="ECO:0000256" key="1">
    <source>
        <dbReference type="SAM" id="SignalP"/>
    </source>
</evidence>
<gene>
    <name evidence="2" type="ORF">PHACADRAFT_248337</name>
</gene>
<feature type="chain" id="PRO_5003891313" evidence="1">
    <location>
        <begin position="27"/>
        <end position="56"/>
    </location>
</feature>
<name>K5XEW3_PHACS</name>
<dbReference type="RefSeq" id="XP_007391033.1">
    <property type="nucleotide sequence ID" value="XM_007390971.1"/>
</dbReference>
<dbReference type="HOGENOM" id="CLU_3014915_0_0_1"/>
<evidence type="ECO:0000313" key="3">
    <source>
        <dbReference type="Proteomes" id="UP000008370"/>
    </source>
</evidence>
<feature type="signal peptide" evidence="1">
    <location>
        <begin position="1"/>
        <end position="26"/>
    </location>
</feature>
<evidence type="ECO:0000313" key="2">
    <source>
        <dbReference type="EMBL" id="EKM61627.1"/>
    </source>
</evidence>
<dbReference type="Proteomes" id="UP000008370">
    <property type="component" value="Unassembled WGS sequence"/>
</dbReference>
<keyword evidence="1" id="KW-0732">Signal</keyword>
<protein>
    <submittedName>
        <fullName evidence="2">Uncharacterized protein</fullName>
    </submittedName>
</protein>
<dbReference type="KEGG" id="pco:PHACADRAFT_248337"/>
<dbReference type="GeneID" id="18914326"/>
<proteinExistence type="predicted"/>
<organism evidence="2 3">
    <name type="scientific">Phanerochaete carnosa (strain HHB-10118-sp)</name>
    <name type="common">White-rot fungus</name>
    <name type="synonym">Peniophora carnosa</name>
    <dbReference type="NCBI Taxonomy" id="650164"/>
    <lineage>
        <taxon>Eukaryota</taxon>
        <taxon>Fungi</taxon>
        <taxon>Dikarya</taxon>
        <taxon>Basidiomycota</taxon>
        <taxon>Agaricomycotina</taxon>
        <taxon>Agaricomycetes</taxon>
        <taxon>Polyporales</taxon>
        <taxon>Phanerochaetaceae</taxon>
        <taxon>Phanerochaete</taxon>
    </lineage>
</organism>
<dbReference type="AlphaFoldDB" id="K5XEW3"/>
<keyword evidence="3" id="KW-1185">Reference proteome</keyword>
<sequence>MAWPPPPYSALVLGIWLILLAACLYGAPGTLTLDSDPACHLPVHISISTILVHGTP</sequence>
<dbReference type="InParanoid" id="K5XEW3"/>
<reference evidence="2 3" key="1">
    <citation type="journal article" date="2012" name="BMC Genomics">
        <title>Comparative genomics of the white-rot fungi, Phanerochaete carnosa and P. chrysosporium, to elucidate the genetic basis of the distinct wood types they colonize.</title>
        <authorList>
            <person name="Suzuki H."/>
            <person name="MacDonald J."/>
            <person name="Syed K."/>
            <person name="Salamov A."/>
            <person name="Hori C."/>
            <person name="Aerts A."/>
            <person name="Henrissat B."/>
            <person name="Wiebenga A."/>
            <person name="vanKuyk P.A."/>
            <person name="Barry K."/>
            <person name="Lindquist E."/>
            <person name="LaButti K."/>
            <person name="Lapidus A."/>
            <person name="Lucas S."/>
            <person name="Coutinho P."/>
            <person name="Gong Y."/>
            <person name="Samejima M."/>
            <person name="Mahadevan R."/>
            <person name="Abou-Zaid M."/>
            <person name="de Vries R.P."/>
            <person name="Igarashi K."/>
            <person name="Yadav J.S."/>
            <person name="Grigoriev I.V."/>
            <person name="Master E.R."/>
        </authorList>
    </citation>
    <scope>NUCLEOTIDE SEQUENCE [LARGE SCALE GENOMIC DNA]</scope>
    <source>
        <strain evidence="2 3">HHB-10118-sp</strain>
    </source>
</reference>
<dbReference type="EMBL" id="JH930468">
    <property type="protein sequence ID" value="EKM61627.1"/>
    <property type="molecule type" value="Genomic_DNA"/>
</dbReference>
<accession>K5XEW3</accession>